<sequence>MEVDPILSDDDIQILEVRDVNASTSQQSPEPEVKRQVAPKSNPVEQNIVKQLNYVNDLLTQTRNNIKIIEDVTDSILNNISVKTSYQEGSSSSESDSDCYSSTGEPVIKKRKNQLHEKQQVIKVNKVWQLVVDDKWIIGVVLQNATTCKLQEPTIYICHNNEEDSNGVFVFWTLLDDKIWIPTDEIGPQEEVIATVVLDLPSFDEKPVVQAHGTVFCQFDDKLFQTALPDLELGVENTVDGSCDIDLEDENRAQASVLALKAISVDRVVLLPMQVNAGTRKRLTKFLDAYSFTEVCKVCVTRNVGALQYCLLEVLPIEDADIRVLLSARSEAQLSAIVQLMHEYLPELLDVEKQQAVDEAADALQRELQLYLTCNSTAELQRAKIRSDLLIP</sequence>
<name>A0A7M7GCZ8_NASVI</name>
<dbReference type="AlphaFoldDB" id="A0A7M7GCZ8"/>
<dbReference type="Proteomes" id="UP000002358">
    <property type="component" value="Chromosome 5"/>
</dbReference>
<evidence type="ECO:0000256" key="1">
    <source>
        <dbReference type="SAM" id="MobiDB-lite"/>
    </source>
</evidence>
<dbReference type="RefSeq" id="XP_001602812.2">
    <property type="nucleotide sequence ID" value="XM_001602762.6"/>
</dbReference>
<accession>A0A7M7GCZ8</accession>
<keyword evidence="3" id="KW-1185">Reference proteome</keyword>
<dbReference type="InParanoid" id="A0A7M7GCZ8"/>
<proteinExistence type="predicted"/>
<evidence type="ECO:0000313" key="2">
    <source>
        <dbReference type="EnsemblMetazoa" id="XP_001602812"/>
    </source>
</evidence>
<protein>
    <submittedName>
        <fullName evidence="2">Uncharacterized protein</fullName>
    </submittedName>
</protein>
<dbReference type="EnsemblMetazoa" id="XM_001602762">
    <property type="protein sequence ID" value="XP_001602812"/>
    <property type="gene ID" value="LOC100118950"/>
</dbReference>
<organism evidence="2 3">
    <name type="scientific">Nasonia vitripennis</name>
    <name type="common">Parasitic wasp</name>
    <dbReference type="NCBI Taxonomy" id="7425"/>
    <lineage>
        <taxon>Eukaryota</taxon>
        <taxon>Metazoa</taxon>
        <taxon>Ecdysozoa</taxon>
        <taxon>Arthropoda</taxon>
        <taxon>Hexapoda</taxon>
        <taxon>Insecta</taxon>
        <taxon>Pterygota</taxon>
        <taxon>Neoptera</taxon>
        <taxon>Endopterygota</taxon>
        <taxon>Hymenoptera</taxon>
        <taxon>Apocrita</taxon>
        <taxon>Proctotrupomorpha</taxon>
        <taxon>Chalcidoidea</taxon>
        <taxon>Pteromalidae</taxon>
        <taxon>Pteromalinae</taxon>
        <taxon>Nasonia</taxon>
    </lineage>
</organism>
<feature type="region of interest" description="Disordered" evidence="1">
    <location>
        <begin position="21"/>
        <end position="41"/>
    </location>
</feature>
<dbReference type="GeneID" id="100118950"/>
<reference evidence="2" key="1">
    <citation type="submission" date="2021-01" db="UniProtKB">
        <authorList>
            <consortium name="EnsemblMetazoa"/>
        </authorList>
    </citation>
    <scope>IDENTIFICATION</scope>
</reference>
<dbReference type="OrthoDB" id="7664046at2759"/>
<dbReference type="KEGG" id="nvi:100118950"/>
<evidence type="ECO:0000313" key="3">
    <source>
        <dbReference type="Proteomes" id="UP000002358"/>
    </source>
</evidence>